<reference evidence="19" key="2">
    <citation type="submission" date="2015-01" db="EMBL/GenBank/DDBJ databases">
        <title>Evolutionary Origins and Diversification of the Mycorrhizal Mutualists.</title>
        <authorList>
            <consortium name="DOE Joint Genome Institute"/>
            <consortium name="Mycorrhizal Genomics Consortium"/>
            <person name="Kohler A."/>
            <person name="Kuo A."/>
            <person name="Nagy L.G."/>
            <person name="Floudas D."/>
            <person name="Copeland A."/>
            <person name="Barry K.W."/>
            <person name="Cichocki N."/>
            <person name="Veneault-Fourrey C."/>
            <person name="LaButti K."/>
            <person name="Lindquist E.A."/>
            <person name="Lipzen A."/>
            <person name="Lundell T."/>
            <person name="Morin E."/>
            <person name="Murat C."/>
            <person name="Riley R."/>
            <person name="Ohm R."/>
            <person name="Sun H."/>
            <person name="Tunlid A."/>
            <person name="Henrissat B."/>
            <person name="Grigoriev I.V."/>
            <person name="Hibbett D.S."/>
            <person name="Martin F."/>
        </authorList>
    </citation>
    <scope>NUCLEOTIDE SEQUENCE [LARGE SCALE GENOMIC DNA]</scope>
    <source>
        <strain evidence="19">MUT 4182</strain>
    </source>
</reference>
<evidence type="ECO:0000313" key="19">
    <source>
        <dbReference type="Proteomes" id="UP000054248"/>
    </source>
</evidence>
<evidence type="ECO:0000256" key="14">
    <source>
        <dbReference type="ARBA" id="ARBA00030192"/>
    </source>
</evidence>
<evidence type="ECO:0000256" key="6">
    <source>
        <dbReference type="ARBA" id="ARBA00022448"/>
    </source>
</evidence>
<evidence type="ECO:0000256" key="1">
    <source>
        <dbReference type="ARBA" id="ARBA00002920"/>
    </source>
</evidence>
<evidence type="ECO:0000256" key="15">
    <source>
        <dbReference type="ARBA" id="ARBA00032528"/>
    </source>
</evidence>
<proteinExistence type="inferred from homology"/>
<keyword evidence="19" id="KW-1185">Reference proteome</keyword>
<evidence type="ECO:0000313" key="18">
    <source>
        <dbReference type="EMBL" id="KIO30270.1"/>
    </source>
</evidence>
<comment type="subunit">
    <text evidence="4">Mammalian complex I is composed of 45 different subunits.</text>
</comment>
<comment type="function">
    <text evidence="1">Accessory subunit of the mitochondrial membrane respiratory chain NADH dehydrogenase (Complex I), that is believed to be not involved in catalysis. Complex I functions in the transfer of electrons from NADH to the respiratory chain. The immediate electron acceptor for the enzyme is believed to be ubiquinone.</text>
</comment>
<keyword evidence="8" id="KW-0679">Respiratory chain</keyword>
<dbReference type="AlphaFoldDB" id="A0A0C3QFP1"/>
<dbReference type="InterPro" id="IPR008011">
    <property type="entry name" value="Complex1_LYR_dom"/>
</dbReference>
<comment type="similarity">
    <text evidence="3">Belongs to the complex I LYR family.</text>
</comment>
<dbReference type="STRING" id="1051891.A0A0C3QFP1"/>
<dbReference type="OrthoDB" id="13598at2759"/>
<feature type="region of interest" description="Disordered" evidence="16">
    <location>
        <begin position="75"/>
        <end position="98"/>
    </location>
</feature>
<dbReference type="GO" id="GO:0005743">
    <property type="term" value="C:mitochondrial inner membrane"/>
    <property type="evidence" value="ECO:0007669"/>
    <property type="project" value="UniProtKB-SubCell"/>
</dbReference>
<evidence type="ECO:0000256" key="5">
    <source>
        <dbReference type="ARBA" id="ARBA00018684"/>
    </source>
</evidence>
<sequence length="98" mass="11530">MSSTFSGAHRLYVKSLYKRFLVNELNWAIRRDAWRPRAVAIRAEFERNRNVKDPRALAEIFAKAEAQLADKLHPDPYIPSMMPNGTKWERNRPSHLRP</sequence>
<evidence type="ECO:0000256" key="7">
    <source>
        <dbReference type="ARBA" id="ARBA00022553"/>
    </source>
</evidence>
<evidence type="ECO:0000256" key="4">
    <source>
        <dbReference type="ARBA" id="ARBA00011790"/>
    </source>
</evidence>
<keyword evidence="9" id="KW-0999">Mitochondrion inner membrane</keyword>
<evidence type="ECO:0000259" key="17">
    <source>
        <dbReference type="Pfam" id="PF05347"/>
    </source>
</evidence>
<evidence type="ECO:0000256" key="11">
    <source>
        <dbReference type="ARBA" id="ARBA00022990"/>
    </source>
</evidence>
<gene>
    <name evidence="18" type="ORF">M407DRAFT_157263</name>
</gene>
<keyword evidence="7" id="KW-0597">Phosphoprotein</keyword>
<dbReference type="GO" id="GO:0006120">
    <property type="term" value="P:mitochondrial electron transport, NADH to ubiquinone"/>
    <property type="evidence" value="ECO:0007669"/>
    <property type="project" value="InterPro"/>
</dbReference>
<reference evidence="18 19" key="1">
    <citation type="submission" date="2014-04" db="EMBL/GenBank/DDBJ databases">
        <authorList>
            <consortium name="DOE Joint Genome Institute"/>
            <person name="Kuo A."/>
            <person name="Girlanda M."/>
            <person name="Perotto S."/>
            <person name="Kohler A."/>
            <person name="Nagy L.G."/>
            <person name="Floudas D."/>
            <person name="Copeland A."/>
            <person name="Barry K.W."/>
            <person name="Cichocki N."/>
            <person name="Veneault-Fourrey C."/>
            <person name="LaButti K."/>
            <person name="Lindquist E.A."/>
            <person name="Lipzen A."/>
            <person name="Lundell T."/>
            <person name="Morin E."/>
            <person name="Murat C."/>
            <person name="Sun H."/>
            <person name="Tunlid A."/>
            <person name="Henrissat B."/>
            <person name="Grigoriev I.V."/>
            <person name="Hibbett D.S."/>
            <person name="Martin F."/>
            <person name="Nordberg H.P."/>
            <person name="Cantor M.N."/>
            <person name="Hua S.X."/>
        </authorList>
    </citation>
    <scope>NUCLEOTIDE SEQUENCE [LARGE SCALE GENOMIC DNA]</scope>
    <source>
        <strain evidence="18 19">MUT 4182</strain>
    </source>
</reference>
<evidence type="ECO:0000256" key="2">
    <source>
        <dbReference type="ARBA" id="ARBA00004443"/>
    </source>
</evidence>
<dbReference type="InterPro" id="IPR033034">
    <property type="entry name" value="NDUFB9"/>
</dbReference>
<evidence type="ECO:0000256" key="12">
    <source>
        <dbReference type="ARBA" id="ARBA00023128"/>
    </source>
</evidence>
<evidence type="ECO:0000256" key="13">
    <source>
        <dbReference type="ARBA" id="ARBA00023136"/>
    </source>
</evidence>
<dbReference type="CDD" id="cd20263">
    <property type="entry name" value="Complex1_LYR_NDUFB9_LYRM3"/>
    <property type="match status" value="1"/>
</dbReference>
<dbReference type="HOGENOM" id="CLU_108081_1_1_1"/>
<name>A0A0C3QFP1_9AGAM</name>
<evidence type="ECO:0000256" key="16">
    <source>
        <dbReference type="SAM" id="MobiDB-lite"/>
    </source>
</evidence>
<evidence type="ECO:0000256" key="9">
    <source>
        <dbReference type="ARBA" id="ARBA00022792"/>
    </source>
</evidence>
<dbReference type="Pfam" id="PF05347">
    <property type="entry name" value="Complex1_LYR"/>
    <property type="match status" value="1"/>
</dbReference>
<protein>
    <recommendedName>
        <fullName evidence="5">NADH dehydrogenase [ubiquinone] 1 beta subcomplex subunit 9</fullName>
    </recommendedName>
    <alternativeName>
        <fullName evidence="14">Complex I-B22</fullName>
    </alternativeName>
    <alternativeName>
        <fullName evidence="15">NADH-ubiquinone oxidoreductase B22 subunit</fullName>
    </alternativeName>
</protein>
<comment type="subcellular location">
    <subcellularLocation>
        <location evidence="2">Mitochondrion inner membrane</location>
        <topology evidence="2">Peripheral membrane protein</topology>
        <orientation evidence="2">Matrix side</orientation>
    </subcellularLocation>
</comment>
<keyword evidence="11" id="KW-0007">Acetylation</keyword>
<organism evidence="18 19">
    <name type="scientific">Tulasnella calospora MUT 4182</name>
    <dbReference type="NCBI Taxonomy" id="1051891"/>
    <lineage>
        <taxon>Eukaryota</taxon>
        <taxon>Fungi</taxon>
        <taxon>Dikarya</taxon>
        <taxon>Basidiomycota</taxon>
        <taxon>Agaricomycotina</taxon>
        <taxon>Agaricomycetes</taxon>
        <taxon>Cantharellales</taxon>
        <taxon>Tulasnellaceae</taxon>
        <taxon>Tulasnella</taxon>
    </lineage>
</organism>
<accession>A0A0C3QFP1</accession>
<feature type="domain" description="Complex 1 LYR protein" evidence="17">
    <location>
        <begin position="13"/>
        <end position="68"/>
    </location>
</feature>
<dbReference type="InterPro" id="IPR045292">
    <property type="entry name" value="Complex1_LYR_NDUFB9_LYRM3"/>
</dbReference>
<keyword evidence="6" id="KW-0813">Transport</keyword>
<keyword evidence="10" id="KW-0249">Electron transport</keyword>
<evidence type="ECO:0000256" key="10">
    <source>
        <dbReference type="ARBA" id="ARBA00022982"/>
    </source>
</evidence>
<keyword evidence="12" id="KW-0496">Mitochondrion</keyword>
<keyword evidence="13" id="KW-0472">Membrane</keyword>
<dbReference type="EMBL" id="KN822974">
    <property type="protein sequence ID" value="KIO30270.1"/>
    <property type="molecule type" value="Genomic_DNA"/>
</dbReference>
<evidence type="ECO:0000256" key="3">
    <source>
        <dbReference type="ARBA" id="ARBA00009508"/>
    </source>
</evidence>
<dbReference type="PANTHER" id="PTHR12868:SF0">
    <property type="entry name" value="NADH DEHYDROGENASE [UBIQUINONE] 1 BETA SUBCOMPLEX SUBUNIT 9"/>
    <property type="match status" value="1"/>
</dbReference>
<evidence type="ECO:0000256" key="8">
    <source>
        <dbReference type="ARBA" id="ARBA00022660"/>
    </source>
</evidence>
<dbReference type="Proteomes" id="UP000054248">
    <property type="component" value="Unassembled WGS sequence"/>
</dbReference>
<dbReference type="PANTHER" id="PTHR12868">
    <property type="entry name" value="NADH-UBIQUINONE OXIDOREDUCTASE B22 SUBUNIT"/>
    <property type="match status" value="1"/>
</dbReference>